<dbReference type="EMBL" id="CAFBNE010000119">
    <property type="protein sequence ID" value="CAB4966058.1"/>
    <property type="molecule type" value="Genomic_DNA"/>
</dbReference>
<evidence type="ECO:0000313" key="1">
    <source>
        <dbReference type="EMBL" id="CAB4966058.1"/>
    </source>
</evidence>
<accession>A0A6J7LCA8</accession>
<proteinExistence type="predicted"/>
<name>A0A6J7LCA8_9ZZZZ</name>
<protein>
    <submittedName>
        <fullName evidence="1">Unannotated protein</fullName>
    </submittedName>
</protein>
<dbReference type="AlphaFoldDB" id="A0A6J7LCA8"/>
<gene>
    <name evidence="1" type="ORF">UFOPK3772_02749</name>
</gene>
<reference evidence="1" key="1">
    <citation type="submission" date="2020-05" db="EMBL/GenBank/DDBJ databases">
        <authorList>
            <person name="Chiriac C."/>
            <person name="Salcher M."/>
            <person name="Ghai R."/>
            <person name="Kavagutti S V."/>
        </authorList>
    </citation>
    <scope>NUCLEOTIDE SEQUENCE</scope>
</reference>
<organism evidence="1">
    <name type="scientific">freshwater metagenome</name>
    <dbReference type="NCBI Taxonomy" id="449393"/>
    <lineage>
        <taxon>unclassified sequences</taxon>
        <taxon>metagenomes</taxon>
        <taxon>ecological metagenomes</taxon>
    </lineage>
</organism>
<sequence length="56" mass="6218">MRRYERPERDSQEPIVIDKGYASEAGGHKAALAVFVIPVLAGRRWGLGRLHTDPAC</sequence>